<dbReference type="InterPro" id="IPR036754">
    <property type="entry name" value="YbaK/aa-tRNA-synt-asso_dom_sf"/>
</dbReference>
<dbReference type="PATRIC" id="fig|265726.11.peg.443"/>
<comment type="caution">
    <text evidence="2">The sequence shown here is derived from an EMBL/GenBank/DDBJ whole genome shotgun (WGS) entry which is preliminary data.</text>
</comment>
<reference evidence="2 3" key="1">
    <citation type="submission" date="2014-12" db="EMBL/GenBank/DDBJ databases">
        <title>Mercury Reductase activity and rhizosphere competence traits in the genome of root associated Photobacterium halotolerans MELD1.</title>
        <authorList>
            <person name="Mathew D.C."/>
            <person name="Huang C.-C."/>
        </authorList>
    </citation>
    <scope>NUCLEOTIDE SEQUENCE [LARGE SCALE GENOMIC DNA]</scope>
    <source>
        <strain evidence="2 3">MELD1</strain>
    </source>
</reference>
<dbReference type="AlphaFoldDB" id="A0A0F5VIG1"/>
<feature type="domain" description="YbaK/aminoacyl-tRNA synthetase-associated" evidence="1">
    <location>
        <begin position="47"/>
        <end position="145"/>
    </location>
</feature>
<evidence type="ECO:0000259" key="1">
    <source>
        <dbReference type="Pfam" id="PF04073"/>
    </source>
</evidence>
<dbReference type="OrthoDB" id="9798587at2"/>
<dbReference type="InterPro" id="IPR007214">
    <property type="entry name" value="YbaK/aa-tRNA-synth-assoc-dom"/>
</dbReference>
<gene>
    <name evidence="2" type="ORF">KY46_02040</name>
</gene>
<accession>A0A0F5VIG1</accession>
<proteinExistence type="predicted"/>
<evidence type="ECO:0000313" key="2">
    <source>
        <dbReference type="EMBL" id="KKD01607.1"/>
    </source>
</evidence>
<sequence length="161" mass="18459">MNISTLYNHNVKLFEALNLDYRSYKHEPILDYDTDLKVSQELGWTAAPSKSLFLKRKSGGYCVFVTHKENRFDQKKIREVIGERVSICNNEEMETMTGCIPGALCPFVLEPSIPIILDVSLLDHKEVMFTPADPSYTFIVESEVLVSVFESLNNEMYFYAS</sequence>
<protein>
    <recommendedName>
        <fullName evidence="1">YbaK/aminoacyl-tRNA synthetase-associated domain-containing protein</fullName>
    </recommendedName>
</protein>
<dbReference type="EMBL" id="JWYV01000001">
    <property type="protein sequence ID" value="KKD01607.1"/>
    <property type="molecule type" value="Genomic_DNA"/>
</dbReference>
<dbReference type="CDD" id="cd04332">
    <property type="entry name" value="YbaK_like"/>
    <property type="match status" value="1"/>
</dbReference>
<dbReference type="Proteomes" id="UP000033633">
    <property type="component" value="Unassembled WGS sequence"/>
</dbReference>
<name>A0A0F5VIG1_9GAMM</name>
<dbReference type="GO" id="GO:0002161">
    <property type="term" value="F:aminoacyl-tRNA deacylase activity"/>
    <property type="evidence" value="ECO:0007669"/>
    <property type="project" value="InterPro"/>
</dbReference>
<dbReference type="Gene3D" id="3.90.960.10">
    <property type="entry name" value="YbaK/aminoacyl-tRNA synthetase-associated domain"/>
    <property type="match status" value="1"/>
</dbReference>
<dbReference type="Pfam" id="PF04073">
    <property type="entry name" value="tRNA_edit"/>
    <property type="match status" value="1"/>
</dbReference>
<dbReference type="SUPFAM" id="SSF55826">
    <property type="entry name" value="YbaK/ProRS associated domain"/>
    <property type="match status" value="1"/>
</dbReference>
<dbReference type="STRING" id="265726.KY46_02040"/>
<organism evidence="2 3">
    <name type="scientific">Photobacterium halotolerans</name>
    <dbReference type="NCBI Taxonomy" id="265726"/>
    <lineage>
        <taxon>Bacteria</taxon>
        <taxon>Pseudomonadati</taxon>
        <taxon>Pseudomonadota</taxon>
        <taxon>Gammaproteobacteria</taxon>
        <taxon>Vibrionales</taxon>
        <taxon>Vibrionaceae</taxon>
        <taxon>Photobacterium</taxon>
    </lineage>
</organism>
<dbReference type="RefSeq" id="WP_046218935.1">
    <property type="nucleotide sequence ID" value="NZ_JWYV01000001.1"/>
</dbReference>
<keyword evidence="3" id="KW-1185">Reference proteome</keyword>
<evidence type="ECO:0000313" key="3">
    <source>
        <dbReference type="Proteomes" id="UP000033633"/>
    </source>
</evidence>